<feature type="non-terminal residue" evidence="4">
    <location>
        <position position="1"/>
    </location>
</feature>
<reference evidence="4" key="1">
    <citation type="journal article" date="2019" name="Environ. Microbiol.">
        <title>Fungal ecological strategies reflected in gene transcription - a case study of two litter decomposers.</title>
        <authorList>
            <person name="Barbi F."/>
            <person name="Kohler A."/>
            <person name="Barry K."/>
            <person name="Baskaran P."/>
            <person name="Daum C."/>
            <person name="Fauchery L."/>
            <person name="Ihrmark K."/>
            <person name="Kuo A."/>
            <person name="LaButti K."/>
            <person name="Lipzen A."/>
            <person name="Morin E."/>
            <person name="Grigoriev I.V."/>
            <person name="Henrissat B."/>
            <person name="Lindahl B."/>
            <person name="Martin F."/>
        </authorList>
    </citation>
    <scope>NUCLEOTIDE SEQUENCE</scope>
    <source>
        <strain evidence="4">JB14</strain>
    </source>
</reference>
<dbReference type="PROSITE" id="PS50158">
    <property type="entry name" value="ZF_CCHC"/>
    <property type="match status" value="1"/>
</dbReference>
<feature type="domain" description="CCHC-type" evidence="3">
    <location>
        <begin position="91"/>
        <end position="106"/>
    </location>
</feature>
<feature type="non-terminal residue" evidence="4">
    <location>
        <position position="178"/>
    </location>
</feature>
<dbReference type="AlphaFoldDB" id="A0A6A4HYH3"/>
<evidence type="ECO:0000313" key="4">
    <source>
        <dbReference type="EMBL" id="KAE9402823.1"/>
    </source>
</evidence>
<evidence type="ECO:0000256" key="2">
    <source>
        <dbReference type="PROSITE-ProRule" id="PRU00047"/>
    </source>
</evidence>
<dbReference type="Proteomes" id="UP000799118">
    <property type="component" value="Unassembled WGS sequence"/>
</dbReference>
<dbReference type="GO" id="GO:0006397">
    <property type="term" value="P:mRNA processing"/>
    <property type="evidence" value="ECO:0007669"/>
    <property type="project" value="UniProtKB-KW"/>
</dbReference>
<dbReference type="InterPro" id="IPR036875">
    <property type="entry name" value="Znf_CCHC_sf"/>
</dbReference>
<name>A0A6A4HYH3_9AGAR</name>
<dbReference type="SUPFAM" id="SSF57756">
    <property type="entry name" value="Retrovirus zinc finger-like domains"/>
    <property type="match status" value="1"/>
</dbReference>
<dbReference type="GO" id="GO:0008270">
    <property type="term" value="F:zinc ion binding"/>
    <property type="evidence" value="ECO:0007669"/>
    <property type="project" value="UniProtKB-KW"/>
</dbReference>
<organism evidence="4 5">
    <name type="scientific">Gymnopus androsaceus JB14</name>
    <dbReference type="NCBI Taxonomy" id="1447944"/>
    <lineage>
        <taxon>Eukaryota</taxon>
        <taxon>Fungi</taxon>
        <taxon>Dikarya</taxon>
        <taxon>Basidiomycota</taxon>
        <taxon>Agaricomycotina</taxon>
        <taxon>Agaricomycetes</taxon>
        <taxon>Agaricomycetidae</taxon>
        <taxon>Agaricales</taxon>
        <taxon>Marasmiineae</taxon>
        <taxon>Omphalotaceae</taxon>
        <taxon>Gymnopus</taxon>
    </lineage>
</organism>
<dbReference type="OrthoDB" id="2800503at2759"/>
<dbReference type="GO" id="GO:0003676">
    <property type="term" value="F:nucleic acid binding"/>
    <property type="evidence" value="ECO:0007669"/>
    <property type="project" value="InterPro"/>
</dbReference>
<keyword evidence="2" id="KW-0479">Metal-binding</keyword>
<keyword evidence="1" id="KW-0507">mRNA processing</keyword>
<keyword evidence="2" id="KW-0862">Zinc</keyword>
<proteinExistence type="predicted"/>
<dbReference type="EMBL" id="ML769431">
    <property type="protein sequence ID" value="KAE9402823.1"/>
    <property type="molecule type" value="Genomic_DNA"/>
</dbReference>
<keyword evidence="2" id="KW-0863">Zinc-finger</keyword>
<evidence type="ECO:0000259" key="3">
    <source>
        <dbReference type="PROSITE" id="PS50158"/>
    </source>
</evidence>
<dbReference type="SMART" id="SM00343">
    <property type="entry name" value="ZnF_C2HC"/>
    <property type="match status" value="2"/>
</dbReference>
<sequence length="178" mass="19937">YEVVVQMVPVSEELNEDSVLRSIEADNSLQGGSILKARWIKPPERRKTNQKVAHAIFALNSPGAANHILQNGIIIQNKSLETHKSLSDPKRCLKCRRFGHFARECKHSGDVCARCAEPHQTSTCTASIEEIKCALCERRGHAASDRSCPVFTRRVASLHDQKAGSNYRLFVTNEPETW</sequence>
<gene>
    <name evidence="4" type="ORF">BT96DRAFT_742780</name>
</gene>
<dbReference type="InterPro" id="IPR001878">
    <property type="entry name" value="Znf_CCHC"/>
</dbReference>
<accession>A0A6A4HYH3</accession>
<keyword evidence="5" id="KW-1185">Reference proteome</keyword>
<protein>
    <recommendedName>
        <fullName evidence="3">CCHC-type domain-containing protein</fullName>
    </recommendedName>
</protein>
<evidence type="ECO:0000256" key="1">
    <source>
        <dbReference type="ARBA" id="ARBA00022664"/>
    </source>
</evidence>
<evidence type="ECO:0000313" key="5">
    <source>
        <dbReference type="Proteomes" id="UP000799118"/>
    </source>
</evidence>